<accession>A0A8J6C4J4</accession>
<dbReference type="EMBL" id="JAAALK010000079">
    <property type="protein sequence ID" value="KAG8099373.1"/>
    <property type="molecule type" value="Genomic_DNA"/>
</dbReference>
<keyword evidence="2" id="KW-1185">Reference proteome</keyword>
<reference evidence="1" key="1">
    <citation type="journal article" date="2021" name="bioRxiv">
        <title>Whole Genome Assembly and Annotation of Northern Wild Rice, Zizania palustris L., Supports a Whole Genome Duplication in the Zizania Genus.</title>
        <authorList>
            <person name="Haas M."/>
            <person name="Kono T."/>
            <person name="Macchietto M."/>
            <person name="Millas R."/>
            <person name="McGilp L."/>
            <person name="Shao M."/>
            <person name="Duquette J."/>
            <person name="Hirsch C.N."/>
            <person name="Kimball J."/>
        </authorList>
    </citation>
    <scope>NUCLEOTIDE SEQUENCE</scope>
    <source>
        <tissue evidence="1">Fresh leaf tissue</tissue>
    </source>
</reference>
<protein>
    <submittedName>
        <fullName evidence="1">Uncharacterized protein</fullName>
    </submittedName>
</protein>
<organism evidence="1 2">
    <name type="scientific">Zizania palustris</name>
    <name type="common">Northern wild rice</name>
    <dbReference type="NCBI Taxonomy" id="103762"/>
    <lineage>
        <taxon>Eukaryota</taxon>
        <taxon>Viridiplantae</taxon>
        <taxon>Streptophyta</taxon>
        <taxon>Embryophyta</taxon>
        <taxon>Tracheophyta</taxon>
        <taxon>Spermatophyta</taxon>
        <taxon>Magnoliopsida</taxon>
        <taxon>Liliopsida</taxon>
        <taxon>Poales</taxon>
        <taxon>Poaceae</taxon>
        <taxon>BOP clade</taxon>
        <taxon>Oryzoideae</taxon>
        <taxon>Oryzeae</taxon>
        <taxon>Zizaniinae</taxon>
        <taxon>Zizania</taxon>
    </lineage>
</organism>
<gene>
    <name evidence="1" type="ORF">GUJ93_ZPchr0013g36165</name>
</gene>
<dbReference type="Proteomes" id="UP000729402">
    <property type="component" value="Unassembled WGS sequence"/>
</dbReference>
<proteinExistence type="predicted"/>
<evidence type="ECO:0000313" key="1">
    <source>
        <dbReference type="EMBL" id="KAG8099373.1"/>
    </source>
</evidence>
<evidence type="ECO:0000313" key="2">
    <source>
        <dbReference type="Proteomes" id="UP000729402"/>
    </source>
</evidence>
<name>A0A8J6C4J4_ZIZPA</name>
<reference evidence="1" key="2">
    <citation type="submission" date="2021-02" db="EMBL/GenBank/DDBJ databases">
        <authorList>
            <person name="Kimball J.A."/>
            <person name="Haas M.W."/>
            <person name="Macchietto M."/>
            <person name="Kono T."/>
            <person name="Duquette J."/>
            <person name="Shao M."/>
        </authorList>
    </citation>
    <scope>NUCLEOTIDE SEQUENCE</scope>
    <source>
        <tissue evidence="1">Fresh leaf tissue</tissue>
    </source>
</reference>
<comment type="caution">
    <text evidence="1">The sequence shown here is derived from an EMBL/GenBank/DDBJ whole genome shotgun (WGS) entry which is preliminary data.</text>
</comment>
<dbReference type="AlphaFoldDB" id="A0A8J6C4J4"/>
<sequence>MSSSVRLPIWVVDFFDCLFRLQFRNIRKDILSAECCPLLDWKYLHCGDLNPKIIPSARFTASQNWHLRQ</sequence>